<evidence type="ECO:0000256" key="3">
    <source>
        <dbReference type="ARBA" id="ARBA00022679"/>
    </source>
</evidence>
<dbReference type="STRING" id="1354304.XPG1_2805"/>
<name>A0A068R598_9GAMM</name>
<dbReference type="InterPro" id="IPR016039">
    <property type="entry name" value="Thiolase-like"/>
</dbReference>
<comment type="similarity">
    <text evidence="2 4">Belongs to the thiolase-like superfamily. Beta-ketoacyl-ACP synthases family.</text>
</comment>
<sequence length="632" mass="68862">MVRLPVITAFGGFCPAGRSSSHHAFRRMVIESLTEDQRQETLLSLAVLMGLLRCDNNGYRDMHNKKLSAGQATEQIKYAVLEGTLIRKIDKNYFDVDAIASHARLNMASGASPFSFELPSRQLPDPLPQGWFVEPLTDDKLRVTVQGEMTCKVDVRLRTEVQGAGQLPQGFRPGEHYNSQFHPRALQMAIVGASDAINALGIPWSEIRAVIAPDQLGVYSGNIMGQLDDYGFGGMLQSRLKGHRVSAKQCPLGLNSMCADFLNAYVLGNVGHTSATLGACATFLYNLNAAVEDIKAGRIRVAIVGSAEAPITPEVIEGFDAMGALATESKLRRVDETATADWRNSSRPFGNSCGFVMAESSQYIVLMDDELALQLGAEIHGSVSDVFINADGYKRSIASPGPGNYITMAKAVASAVTMAGLDTVQTGSFIQAHGSSTPKNCVSEAEIFDRVAEAFSIHHWPVTAVKSYLGHSLGPASGDQLISCLGTFHYGILPGIKSVSHISPQVNDARLMISMQDQALSTEQTQIAFINSKGFGGNNATGVVYSPHLTVKWLRKRYGEQVFADYQQRNRQVRQQVSTYDTAASRGELNVIYLFGQHALNEDEVRIDMNGITMPGFEQPILYSKTKEYIDF</sequence>
<protein>
    <recommendedName>
        <fullName evidence="5">Ketosynthase family 3 (KS3) domain-containing protein</fullName>
    </recommendedName>
</protein>
<gene>
    <name evidence="6" type="ORF">XPG1_2805</name>
</gene>
<dbReference type="Gene3D" id="3.40.47.10">
    <property type="match status" value="1"/>
</dbReference>
<dbReference type="GO" id="GO:0005829">
    <property type="term" value="C:cytosol"/>
    <property type="evidence" value="ECO:0007669"/>
    <property type="project" value="TreeGrafter"/>
</dbReference>
<dbReference type="RefSeq" id="WP_045959363.1">
    <property type="nucleotide sequence ID" value="NZ_FO704551.1"/>
</dbReference>
<evidence type="ECO:0000313" key="6">
    <source>
        <dbReference type="EMBL" id="CDG22452.1"/>
    </source>
</evidence>
<dbReference type="EMBL" id="FO704551">
    <property type="protein sequence ID" value="CDG22452.1"/>
    <property type="molecule type" value="Genomic_DNA"/>
</dbReference>
<dbReference type="KEGG" id="xpo:XPG1_2805"/>
<feature type="domain" description="Ketosynthase family 3 (KS3)" evidence="5">
    <location>
        <begin position="1"/>
        <end position="546"/>
    </location>
</feature>
<reference evidence="6 7" key="1">
    <citation type="submission" date="2013-07" db="EMBL/GenBank/DDBJ databases">
        <authorList>
            <person name="Genoscope - CEA"/>
        </authorList>
    </citation>
    <scope>NUCLEOTIDE SEQUENCE [LARGE SCALE GENOMIC DNA]</scope>
    <source>
        <strain evidence="6 7">G6</strain>
    </source>
</reference>
<evidence type="ECO:0000259" key="5">
    <source>
        <dbReference type="PROSITE" id="PS52004"/>
    </source>
</evidence>
<dbReference type="PANTHER" id="PTHR11712">
    <property type="entry name" value="POLYKETIDE SYNTHASE-RELATED"/>
    <property type="match status" value="1"/>
</dbReference>
<keyword evidence="3 4" id="KW-0808">Transferase</keyword>
<evidence type="ECO:0000313" key="7">
    <source>
        <dbReference type="Proteomes" id="UP000032735"/>
    </source>
</evidence>
<dbReference type="Pfam" id="PF02801">
    <property type="entry name" value="Ketoacyl-synt_C"/>
    <property type="match status" value="1"/>
</dbReference>
<dbReference type="InterPro" id="IPR014030">
    <property type="entry name" value="Ketoacyl_synth_N"/>
</dbReference>
<proteinExistence type="inferred from homology"/>
<dbReference type="InterPro" id="IPR020841">
    <property type="entry name" value="PKS_Beta-ketoAc_synthase_dom"/>
</dbReference>
<evidence type="ECO:0000256" key="1">
    <source>
        <dbReference type="ARBA" id="ARBA00005194"/>
    </source>
</evidence>
<accession>A0A068R598</accession>
<dbReference type="GO" id="GO:0004315">
    <property type="term" value="F:3-oxoacyl-[acyl-carrier-protein] synthase activity"/>
    <property type="evidence" value="ECO:0007669"/>
    <property type="project" value="TreeGrafter"/>
</dbReference>
<dbReference type="SUPFAM" id="SSF53901">
    <property type="entry name" value="Thiolase-like"/>
    <property type="match status" value="2"/>
</dbReference>
<dbReference type="HOGENOM" id="CLU_030172_0_0_6"/>
<dbReference type="Pfam" id="PF00109">
    <property type="entry name" value="ketoacyl-synt"/>
    <property type="match status" value="1"/>
</dbReference>
<dbReference type="PROSITE" id="PS52004">
    <property type="entry name" value="KS3_2"/>
    <property type="match status" value="1"/>
</dbReference>
<evidence type="ECO:0000256" key="4">
    <source>
        <dbReference type="RuleBase" id="RU003694"/>
    </source>
</evidence>
<comment type="pathway">
    <text evidence="1">Lipid metabolism; fatty acid biosynthesis.</text>
</comment>
<dbReference type="InterPro" id="IPR014031">
    <property type="entry name" value="Ketoacyl_synth_C"/>
</dbReference>
<dbReference type="AlphaFoldDB" id="A0A068R598"/>
<dbReference type="InterPro" id="IPR000794">
    <property type="entry name" value="Beta-ketoacyl_synthase"/>
</dbReference>
<evidence type="ECO:0000256" key="2">
    <source>
        <dbReference type="ARBA" id="ARBA00008467"/>
    </source>
</evidence>
<dbReference type="SMART" id="SM00825">
    <property type="entry name" value="PKS_KS"/>
    <property type="match status" value="1"/>
</dbReference>
<dbReference type="PANTHER" id="PTHR11712:SF336">
    <property type="entry name" value="3-OXOACYL-[ACYL-CARRIER-PROTEIN] SYNTHASE, MITOCHONDRIAL"/>
    <property type="match status" value="1"/>
</dbReference>
<dbReference type="CDD" id="cd00828">
    <property type="entry name" value="elong_cond_enzymes"/>
    <property type="match status" value="1"/>
</dbReference>
<dbReference type="GO" id="GO:0006633">
    <property type="term" value="P:fatty acid biosynthetic process"/>
    <property type="evidence" value="ECO:0007669"/>
    <property type="project" value="TreeGrafter"/>
</dbReference>
<organism evidence="6 7">
    <name type="scientific">Xenorhabdus poinarii G6</name>
    <dbReference type="NCBI Taxonomy" id="1354304"/>
    <lineage>
        <taxon>Bacteria</taxon>
        <taxon>Pseudomonadati</taxon>
        <taxon>Pseudomonadota</taxon>
        <taxon>Gammaproteobacteria</taxon>
        <taxon>Enterobacterales</taxon>
        <taxon>Morganellaceae</taxon>
        <taxon>Xenorhabdus</taxon>
    </lineage>
</organism>
<dbReference type="InterPro" id="IPR047224">
    <property type="entry name" value="FAS_alpha_su_C"/>
</dbReference>
<dbReference type="Proteomes" id="UP000032735">
    <property type="component" value="Chromosome"/>
</dbReference>
<dbReference type="OrthoDB" id="9784825at2"/>
<keyword evidence="7" id="KW-1185">Reference proteome</keyword>